<accession>A0A2A4X0D9</accession>
<dbReference type="GO" id="GO:0016620">
    <property type="term" value="F:oxidoreductase activity, acting on the aldehyde or oxo group of donors, NAD or NADP as acceptor"/>
    <property type="evidence" value="ECO:0007669"/>
    <property type="project" value="InterPro"/>
</dbReference>
<reference evidence="11" key="1">
    <citation type="submission" date="2017-08" db="EMBL/GenBank/DDBJ databases">
        <title>A dynamic microbial community with high functional redundancy inhabits the cold, oxic subseafloor aquifer.</title>
        <authorList>
            <person name="Tully B.J."/>
            <person name="Wheat C.G."/>
            <person name="Glazer B.T."/>
            <person name="Huber J.A."/>
        </authorList>
    </citation>
    <scope>NUCLEOTIDE SEQUENCE [LARGE SCALE GENOMIC DNA]</scope>
</reference>
<dbReference type="Proteomes" id="UP000218767">
    <property type="component" value="Unassembled WGS sequence"/>
</dbReference>
<dbReference type="PRINTS" id="PR00078">
    <property type="entry name" value="G3PDHDRGNASE"/>
</dbReference>
<sequence>MTYRIAINGYGRIGRCVLRAFYESTNYADMRLVAINDLADIANLSHLTRYDSTHGRFLGTVETSNETSAKSLIVNGDEIRVFNEADVGKLPWSDLDVDLVMECSGAFKDRDTAQLHITGGAKKVLFSQPAESDVDATLVYGTNHTTLKPDAEIVSNASCTTNCIVPVLKMINESFKIESGAITTIHSAMNDQPVIDSYHDDDLRKTRSAMQSIIPVDTALAKGIERILPELTGLLEAQAIRVPTLNVSLMDLTLSVASNTNIEAVNQAIREASASLPANVLGFTDEPLASCDFNHDPRSAIVDLNQTSVANGKLIKLFVWFDNEWAYANRMLDVAQYMSSNK</sequence>
<dbReference type="InterPro" id="IPR020831">
    <property type="entry name" value="GlycerAld/Erythrose_P_DH"/>
</dbReference>
<evidence type="ECO:0000256" key="7">
    <source>
        <dbReference type="RuleBase" id="RU000397"/>
    </source>
</evidence>
<dbReference type="NCBIfam" id="TIGR01534">
    <property type="entry name" value="GAPDH-I"/>
    <property type="match status" value="1"/>
</dbReference>
<dbReference type="SUPFAM" id="SSF55347">
    <property type="entry name" value="Glyceraldehyde-3-phosphate dehydrogenase-like, C-terminal domain"/>
    <property type="match status" value="1"/>
</dbReference>
<dbReference type="Gene3D" id="3.40.50.720">
    <property type="entry name" value="NAD(P)-binding Rossmann-like Domain"/>
    <property type="match status" value="1"/>
</dbReference>
<dbReference type="SUPFAM" id="SSF51735">
    <property type="entry name" value="NAD(P)-binding Rossmann-fold domains"/>
    <property type="match status" value="1"/>
</dbReference>
<evidence type="ECO:0000256" key="4">
    <source>
        <dbReference type="PIRSR" id="PIRSR000149-1"/>
    </source>
</evidence>
<evidence type="ECO:0000313" key="10">
    <source>
        <dbReference type="EMBL" id="PCI76108.1"/>
    </source>
</evidence>
<feature type="binding site" evidence="5">
    <location>
        <position position="37"/>
    </location>
    <ligand>
        <name>NAD(+)</name>
        <dbReference type="ChEBI" id="CHEBI:57540"/>
    </ligand>
</feature>
<dbReference type="InterPro" id="IPR006424">
    <property type="entry name" value="Glyceraldehyde-3-P_DH_1"/>
</dbReference>
<dbReference type="EC" id="1.2.1.-" evidence="8"/>
<dbReference type="InterPro" id="IPR020828">
    <property type="entry name" value="GlycerAld_3-P_DH_NAD(P)-bd"/>
</dbReference>
<evidence type="ECO:0000256" key="3">
    <source>
        <dbReference type="ARBA" id="ARBA00023002"/>
    </source>
</evidence>
<dbReference type="GO" id="GO:0050661">
    <property type="term" value="F:NADP binding"/>
    <property type="evidence" value="ECO:0007669"/>
    <property type="project" value="InterPro"/>
</dbReference>
<comment type="caution">
    <text evidence="10">The sequence shown here is derived from an EMBL/GenBank/DDBJ whole genome shotgun (WGS) entry which is preliminary data.</text>
</comment>
<evidence type="ECO:0000256" key="5">
    <source>
        <dbReference type="PIRSR" id="PIRSR000149-3"/>
    </source>
</evidence>
<comment type="similarity">
    <text evidence="1 7">Belongs to the glyceraldehyde-3-phosphate dehydrogenase family.</text>
</comment>
<dbReference type="PANTHER" id="PTHR43148">
    <property type="entry name" value="GLYCERALDEHYDE-3-PHOSPHATE DEHYDROGENASE 2"/>
    <property type="match status" value="1"/>
</dbReference>
<evidence type="ECO:0000313" key="11">
    <source>
        <dbReference type="Proteomes" id="UP000218767"/>
    </source>
</evidence>
<feature type="binding site" evidence="5">
    <location>
        <begin position="12"/>
        <end position="13"/>
    </location>
    <ligand>
        <name>NAD(+)</name>
        <dbReference type="ChEBI" id="CHEBI:57540"/>
    </ligand>
</feature>
<comment type="subunit">
    <text evidence="2">Homotetramer.</text>
</comment>
<protein>
    <recommendedName>
        <fullName evidence="8">Glyceraldehyde-3-phosphate dehydrogenase</fullName>
        <ecNumber evidence="8">1.2.1.-</ecNumber>
    </recommendedName>
</protein>
<dbReference type="InterPro" id="IPR020829">
    <property type="entry name" value="GlycerAld_3-P_DH_cat"/>
</dbReference>
<name>A0A2A4X0D9_9GAMM</name>
<feature type="active site" description="Nucleophile" evidence="4">
    <location>
        <position position="159"/>
    </location>
</feature>
<dbReference type="FunFam" id="3.30.360.10:FF:000002">
    <property type="entry name" value="Glyceraldehyde-3-phosphate dehydrogenase"/>
    <property type="match status" value="1"/>
</dbReference>
<keyword evidence="3 8" id="KW-0560">Oxidoreductase</keyword>
<dbReference type="Pfam" id="PF02800">
    <property type="entry name" value="Gp_dh_C"/>
    <property type="match status" value="1"/>
</dbReference>
<dbReference type="GO" id="GO:0051287">
    <property type="term" value="F:NAD binding"/>
    <property type="evidence" value="ECO:0007669"/>
    <property type="project" value="InterPro"/>
</dbReference>
<evidence type="ECO:0000259" key="9">
    <source>
        <dbReference type="SMART" id="SM00846"/>
    </source>
</evidence>
<evidence type="ECO:0000256" key="2">
    <source>
        <dbReference type="ARBA" id="ARBA00011881"/>
    </source>
</evidence>
<feature type="binding site" evidence="5">
    <location>
        <position position="127"/>
    </location>
    <ligand>
        <name>NAD(+)</name>
        <dbReference type="ChEBI" id="CHEBI:57540"/>
    </ligand>
</feature>
<keyword evidence="5" id="KW-0520">NAD</keyword>
<gene>
    <name evidence="10" type="primary">gap</name>
    <name evidence="10" type="ORF">COB20_11485</name>
</gene>
<dbReference type="FunFam" id="3.40.50.720:FF:000001">
    <property type="entry name" value="Glyceraldehyde-3-phosphate dehydrogenase"/>
    <property type="match status" value="1"/>
</dbReference>
<dbReference type="SMART" id="SM00846">
    <property type="entry name" value="Gp_dh_N"/>
    <property type="match status" value="1"/>
</dbReference>
<dbReference type="Gene3D" id="3.30.360.10">
    <property type="entry name" value="Dihydrodipicolinate Reductase, domain 2"/>
    <property type="match status" value="1"/>
</dbReference>
<feature type="site" description="Activates thiol group during catalysis" evidence="6">
    <location>
        <position position="186"/>
    </location>
</feature>
<proteinExistence type="inferred from homology"/>
<organism evidence="10 11">
    <name type="scientific">SAR86 cluster bacterium</name>
    <dbReference type="NCBI Taxonomy" id="2030880"/>
    <lineage>
        <taxon>Bacteria</taxon>
        <taxon>Pseudomonadati</taxon>
        <taxon>Pseudomonadota</taxon>
        <taxon>Gammaproteobacteria</taxon>
        <taxon>SAR86 cluster</taxon>
    </lineage>
</organism>
<dbReference type="CDD" id="cd17892">
    <property type="entry name" value="GAPDH_N_E4PDH"/>
    <property type="match status" value="1"/>
</dbReference>
<dbReference type="InterPro" id="IPR020830">
    <property type="entry name" value="GlycerAld_3-P_DH_AS"/>
</dbReference>
<dbReference type="Pfam" id="PF00044">
    <property type="entry name" value="Gp_dh_N"/>
    <property type="match status" value="1"/>
</dbReference>
<dbReference type="PROSITE" id="PS00071">
    <property type="entry name" value="GAPDH"/>
    <property type="match status" value="1"/>
</dbReference>
<evidence type="ECO:0000256" key="8">
    <source>
        <dbReference type="RuleBase" id="RU361160"/>
    </source>
</evidence>
<feature type="domain" description="Glyceraldehyde 3-phosphate dehydrogenase NAD(P) binding" evidence="9">
    <location>
        <begin position="3"/>
        <end position="159"/>
    </location>
</feature>
<keyword evidence="5" id="KW-0547">Nucleotide-binding</keyword>
<dbReference type="GO" id="GO:0006006">
    <property type="term" value="P:glucose metabolic process"/>
    <property type="evidence" value="ECO:0007669"/>
    <property type="project" value="InterPro"/>
</dbReference>
<feature type="binding site" evidence="5">
    <location>
        <position position="323"/>
    </location>
    <ligand>
        <name>NAD(+)</name>
        <dbReference type="ChEBI" id="CHEBI:57540"/>
    </ligand>
</feature>
<evidence type="ECO:0000256" key="6">
    <source>
        <dbReference type="PIRSR" id="PIRSR000149-4"/>
    </source>
</evidence>
<dbReference type="PIRSF" id="PIRSF000149">
    <property type="entry name" value="GAP_DH"/>
    <property type="match status" value="1"/>
</dbReference>
<dbReference type="EMBL" id="NVUL01000062">
    <property type="protein sequence ID" value="PCI76108.1"/>
    <property type="molecule type" value="Genomic_DNA"/>
</dbReference>
<dbReference type="AlphaFoldDB" id="A0A2A4X0D9"/>
<evidence type="ECO:0000256" key="1">
    <source>
        <dbReference type="ARBA" id="ARBA00007406"/>
    </source>
</evidence>
<dbReference type="InterPro" id="IPR036291">
    <property type="entry name" value="NAD(P)-bd_dom_sf"/>
</dbReference>